<dbReference type="RefSeq" id="WP_074756490.1">
    <property type="nucleotide sequence ID" value="NZ_FOGJ01000014.1"/>
</dbReference>
<dbReference type="AlphaFoldDB" id="A0A1H9T912"/>
<name>A0A1H9T912_BUTFI</name>
<evidence type="ECO:0000313" key="2">
    <source>
        <dbReference type="Proteomes" id="UP000182584"/>
    </source>
</evidence>
<protein>
    <submittedName>
        <fullName evidence="1">Uncharacterized protein</fullName>
    </submittedName>
</protein>
<gene>
    <name evidence="1" type="ORF">SAMN04487884_11423</name>
</gene>
<dbReference type="EMBL" id="FOGJ01000014">
    <property type="protein sequence ID" value="SER93557.1"/>
    <property type="molecule type" value="Genomic_DNA"/>
</dbReference>
<dbReference type="OrthoDB" id="2067266at2"/>
<organism evidence="1 2">
    <name type="scientific">Butyrivibrio fibrisolvens</name>
    <dbReference type="NCBI Taxonomy" id="831"/>
    <lineage>
        <taxon>Bacteria</taxon>
        <taxon>Bacillati</taxon>
        <taxon>Bacillota</taxon>
        <taxon>Clostridia</taxon>
        <taxon>Lachnospirales</taxon>
        <taxon>Lachnospiraceae</taxon>
        <taxon>Butyrivibrio</taxon>
    </lineage>
</organism>
<dbReference type="Proteomes" id="UP000182584">
    <property type="component" value="Unassembled WGS sequence"/>
</dbReference>
<proteinExistence type="predicted"/>
<reference evidence="1 2" key="1">
    <citation type="submission" date="2016-10" db="EMBL/GenBank/DDBJ databases">
        <authorList>
            <person name="de Groot N.N."/>
        </authorList>
    </citation>
    <scope>NUCLEOTIDE SEQUENCE [LARGE SCALE GENOMIC DNA]</scope>
    <source>
        <strain evidence="1 2">AR40</strain>
    </source>
</reference>
<evidence type="ECO:0000313" key="1">
    <source>
        <dbReference type="EMBL" id="SER93557.1"/>
    </source>
</evidence>
<accession>A0A1H9T912</accession>
<sequence>MLLKRKKKRYIKVTLDTDVLYDGLWDNLPIAEDIIIQKSIEFFNDKEPCAIHRGAVQIRLIAELDNMLSDPQFKDLFCAYTGFSGQCELSFSQQ</sequence>